<name>A0AAV1Q864_SCOSC</name>
<feature type="compositionally biased region" description="Basic and acidic residues" evidence="1">
    <location>
        <begin position="59"/>
        <end position="75"/>
    </location>
</feature>
<gene>
    <name evidence="2" type="ORF">FSCOSCO3_A030573</name>
</gene>
<evidence type="ECO:0000256" key="1">
    <source>
        <dbReference type="SAM" id="MobiDB-lite"/>
    </source>
</evidence>
<sequence>MTRPRSLCVHDNTLTTTTHAAAAAVHVAEQRQRCRGVVLNVESHIYWKCQRVEEEEPGEDSHVSIKRASESRAERSSSSSGSSSSGVISTQIEVCWFICLKANQLRKCEKIGHHVTCLLTFGKSSLPKKLRVLKEEEFEIVSVVVVYI</sequence>
<feature type="region of interest" description="Disordered" evidence="1">
    <location>
        <begin position="54"/>
        <end position="86"/>
    </location>
</feature>
<accession>A0AAV1Q864</accession>
<dbReference type="Proteomes" id="UP001314229">
    <property type="component" value="Unassembled WGS sequence"/>
</dbReference>
<reference evidence="2 3" key="1">
    <citation type="submission" date="2024-01" db="EMBL/GenBank/DDBJ databases">
        <authorList>
            <person name="Alioto T."/>
            <person name="Alioto T."/>
            <person name="Gomez Garrido J."/>
        </authorList>
    </citation>
    <scope>NUCLEOTIDE SEQUENCE [LARGE SCALE GENOMIC DNA]</scope>
</reference>
<dbReference type="AlphaFoldDB" id="A0AAV1Q864"/>
<keyword evidence="3" id="KW-1185">Reference proteome</keyword>
<evidence type="ECO:0000313" key="3">
    <source>
        <dbReference type="Proteomes" id="UP001314229"/>
    </source>
</evidence>
<comment type="caution">
    <text evidence="2">The sequence shown here is derived from an EMBL/GenBank/DDBJ whole genome shotgun (WGS) entry which is preliminary data.</text>
</comment>
<proteinExistence type="predicted"/>
<organism evidence="2 3">
    <name type="scientific">Scomber scombrus</name>
    <name type="common">Atlantic mackerel</name>
    <name type="synonym">Scomber vernalis</name>
    <dbReference type="NCBI Taxonomy" id="13677"/>
    <lineage>
        <taxon>Eukaryota</taxon>
        <taxon>Metazoa</taxon>
        <taxon>Chordata</taxon>
        <taxon>Craniata</taxon>
        <taxon>Vertebrata</taxon>
        <taxon>Euteleostomi</taxon>
        <taxon>Actinopterygii</taxon>
        <taxon>Neopterygii</taxon>
        <taxon>Teleostei</taxon>
        <taxon>Neoteleostei</taxon>
        <taxon>Acanthomorphata</taxon>
        <taxon>Pelagiaria</taxon>
        <taxon>Scombriformes</taxon>
        <taxon>Scombridae</taxon>
        <taxon>Scomber</taxon>
    </lineage>
</organism>
<evidence type="ECO:0000313" key="2">
    <source>
        <dbReference type="EMBL" id="CAK6979589.1"/>
    </source>
</evidence>
<dbReference type="EMBL" id="CAWUFR010000596">
    <property type="protein sequence ID" value="CAK6979589.1"/>
    <property type="molecule type" value="Genomic_DNA"/>
</dbReference>
<protein>
    <submittedName>
        <fullName evidence="2">Uncharacterized protein</fullName>
    </submittedName>
</protein>
<feature type="compositionally biased region" description="Low complexity" evidence="1">
    <location>
        <begin position="76"/>
        <end position="86"/>
    </location>
</feature>